<sequence>MHSIKTIVSILLVFQILSCKDDSKNFLWLALVGPDSFGSILVKSMSFESEPNQLTTSYPALIDENANAISISLPYGIVQRAIPSFILNNGSWKLANGTILQSGVSVIDLTNETELVFESENGTETNYSLSLYQTVPVPDTNVSECQDNSNYISCGNTNLPNQDGDVQNSPNAPVYTVIQTLNGYTNDPVVVDSQSGVVWKSCLEGLSGSNCTTGAASGQTWTSAKSTCANLNSANSGNGYAGLKNWRIVSRKEMDFSIGWLQAGVTQYSLPYKDKFPGRDSASQYDIWVMEEDPSDPTNKAFSYGIGSCCGFPVAKSTATYKVQCVAAAPVPNPDFASSEPGVVLDKRTGIEWAKCPVGRSGSNCEVGSTSQNTYEILLNACNNLNTAGKQWRMPIINELSTLVDYSGGSFISTTAFPSGLGTANALSWVYSSTPSRASTTVLTNALIPAMGVTANTGKNVTSDRTALCVVR</sequence>
<feature type="domain" description="Lcl C-terminal" evidence="1">
    <location>
        <begin position="342"/>
        <end position="466"/>
    </location>
</feature>
<feature type="domain" description="Lcl C-terminal" evidence="1">
    <location>
        <begin position="189"/>
        <end position="298"/>
    </location>
</feature>
<gene>
    <name evidence="2" type="ORF">CH371_01430</name>
</gene>
<reference evidence="2 3" key="1">
    <citation type="submission" date="2017-07" db="EMBL/GenBank/DDBJ databases">
        <title>Leptospira spp. isolated from tropical soils.</title>
        <authorList>
            <person name="Thibeaux R."/>
            <person name="Iraola G."/>
            <person name="Ferres I."/>
            <person name="Bierque E."/>
            <person name="Girault D."/>
            <person name="Soupe-Gilbert M.-E."/>
            <person name="Picardeau M."/>
            <person name="Goarant C."/>
        </authorList>
    </citation>
    <scope>NUCLEOTIDE SEQUENCE [LARGE SCALE GENOMIC DNA]</scope>
    <source>
        <strain evidence="2 3">FH2-C-A2</strain>
    </source>
</reference>
<evidence type="ECO:0000313" key="3">
    <source>
        <dbReference type="Proteomes" id="UP000231912"/>
    </source>
</evidence>
<dbReference type="PANTHER" id="PTHR35812:SF1">
    <property type="entry name" value="LIPOPROTEIN"/>
    <property type="match status" value="1"/>
</dbReference>
<dbReference type="EMBL" id="NPDT01000001">
    <property type="protein sequence ID" value="PJZ66791.1"/>
    <property type="molecule type" value="Genomic_DNA"/>
</dbReference>
<dbReference type="AlphaFoldDB" id="A0A2M9ZEC6"/>
<proteinExistence type="predicted"/>
<protein>
    <recommendedName>
        <fullName evidence="1">Lcl C-terminal domain-containing protein</fullName>
    </recommendedName>
</protein>
<evidence type="ECO:0000259" key="1">
    <source>
        <dbReference type="Pfam" id="PF07603"/>
    </source>
</evidence>
<dbReference type="Pfam" id="PF07603">
    <property type="entry name" value="Lcl_C"/>
    <property type="match status" value="2"/>
</dbReference>
<comment type="caution">
    <text evidence="2">The sequence shown here is derived from an EMBL/GenBank/DDBJ whole genome shotgun (WGS) entry which is preliminary data.</text>
</comment>
<dbReference type="RefSeq" id="WP_100757385.1">
    <property type="nucleotide sequence ID" value="NZ_NPDT01000001.1"/>
</dbReference>
<accession>A0A2M9ZEC6</accession>
<organism evidence="2 3">
    <name type="scientific">Leptospira wolffii</name>
    <dbReference type="NCBI Taxonomy" id="409998"/>
    <lineage>
        <taxon>Bacteria</taxon>
        <taxon>Pseudomonadati</taxon>
        <taxon>Spirochaetota</taxon>
        <taxon>Spirochaetia</taxon>
        <taxon>Leptospirales</taxon>
        <taxon>Leptospiraceae</taxon>
        <taxon>Leptospira</taxon>
    </lineage>
</organism>
<name>A0A2M9ZEC6_9LEPT</name>
<dbReference type="PANTHER" id="PTHR35812">
    <property type="entry name" value="LIPOPROTEIN"/>
    <property type="match status" value="1"/>
</dbReference>
<dbReference type="Proteomes" id="UP000231912">
    <property type="component" value="Unassembled WGS sequence"/>
</dbReference>
<dbReference type="InterPro" id="IPR011460">
    <property type="entry name" value="Lcl_C"/>
</dbReference>
<evidence type="ECO:0000313" key="2">
    <source>
        <dbReference type="EMBL" id="PJZ66791.1"/>
    </source>
</evidence>